<comment type="caution">
    <text evidence="3">The sequence shown here is derived from an EMBL/GenBank/DDBJ whole genome shotgun (WGS) entry which is preliminary data.</text>
</comment>
<sequence>MWRLSLAEQAAEKAKDLCPRLDISFTSCHRGPVVTVQHVRRRRFLRSLGVICALEILSFSVVIPNGSQLWCMMLLYGMALVLTYLVFTLTVAGSLLAALDEQCVYKCTQSPMQRVFGTLLHKKPENMLAKVMLSASDSSVTAVGSFRKVPALGFCAVPLLLPTSAHAALSGLSRTSNLLCASVFVSACAVLPGSGSQFDAMFTDKMQAYSESKGYDPTRRHALTPLDIDAEGDQDVGRDVTERLPPRRHVNPHSLSLPSASIDDIGGGRERERERRGVDREGESDGDSALLAIPESHESDTVADTVVSPTGGAEPQSADVVSASESDKEESDMGVESESESDYPSLDSRLLPPHSPLLRSDAHCAGRQYVELFPGLALPRGVSEAIVLDLARIFDRKAR</sequence>
<dbReference type="AlphaFoldDB" id="A0A9K3GG30"/>
<protein>
    <recommendedName>
        <fullName evidence="5">Transmembrane protein</fullName>
    </recommendedName>
</protein>
<evidence type="ECO:0000256" key="1">
    <source>
        <dbReference type="SAM" id="MobiDB-lite"/>
    </source>
</evidence>
<evidence type="ECO:0000313" key="3">
    <source>
        <dbReference type="EMBL" id="GIQ81568.1"/>
    </source>
</evidence>
<gene>
    <name evidence="3" type="ORF">KIPB_002546</name>
</gene>
<feature type="transmembrane region" description="Helical" evidence="2">
    <location>
        <begin position="44"/>
        <end position="63"/>
    </location>
</feature>
<proteinExistence type="predicted"/>
<dbReference type="EMBL" id="BDIP01000429">
    <property type="protein sequence ID" value="GIQ81568.1"/>
    <property type="molecule type" value="Genomic_DNA"/>
</dbReference>
<feature type="compositionally biased region" description="Basic and acidic residues" evidence="1">
    <location>
        <begin position="235"/>
        <end position="245"/>
    </location>
</feature>
<evidence type="ECO:0000313" key="4">
    <source>
        <dbReference type="Proteomes" id="UP000265618"/>
    </source>
</evidence>
<evidence type="ECO:0008006" key="5">
    <source>
        <dbReference type="Google" id="ProtNLM"/>
    </source>
</evidence>
<organism evidence="3 4">
    <name type="scientific">Kipferlia bialata</name>
    <dbReference type="NCBI Taxonomy" id="797122"/>
    <lineage>
        <taxon>Eukaryota</taxon>
        <taxon>Metamonada</taxon>
        <taxon>Carpediemonas-like organisms</taxon>
        <taxon>Kipferlia</taxon>
    </lineage>
</organism>
<keyword evidence="2" id="KW-0812">Transmembrane</keyword>
<keyword evidence="2" id="KW-1133">Transmembrane helix</keyword>
<feature type="compositionally biased region" description="Acidic residues" evidence="1">
    <location>
        <begin position="327"/>
        <end position="341"/>
    </location>
</feature>
<dbReference type="Proteomes" id="UP000265618">
    <property type="component" value="Unassembled WGS sequence"/>
</dbReference>
<feature type="region of interest" description="Disordered" evidence="1">
    <location>
        <begin position="225"/>
        <end position="354"/>
    </location>
</feature>
<keyword evidence="4" id="KW-1185">Reference proteome</keyword>
<keyword evidence="2" id="KW-0472">Membrane</keyword>
<feature type="transmembrane region" description="Helical" evidence="2">
    <location>
        <begin position="75"/>
        <end position="99"/>
    </location>
</feature>
<feature type="compositionally biased region" description="Basic and acidic residues" evidence="1">
    <location>
        <begin position="266"/>
        <end position="283"/>
    </location>
</feature>
<name>A0A9K3GG30_9EUKA</name>
<accession>A0A9K3GG30</accession>
<reference evidence="3 4" key="1">
    <citation type="journal article" date="2018" name="PLoS ONE">
        <title>The draft genome of Kipferlia bialata reveals reductive genome evolution in fornicate parasites.</title>
        <authorList>
            <person name="Tanifuji G."/>
            <person name="Takabayashi S."/>
            <person name="Kume K."/>
            <person name="Takagi M."/>
            <person name="Nakayama T."/>
            <person name="Kamikawa R."/>
            <person name="Inagaki Y."/>
            <person name="Hashimoto T."/>
        </authorList>
    </citation>
    <scope>NUCLEOTIDE SEQUENCE [LARGE SCALE GENOMIC DNA]</scope>
    <source>
        <strain evidence="3">NY0173</strain>
    </source>
</reference>
<evidence type="ECO:0000256" key="2">
    <source>
        <dbReference type="SAM" id="Phobius"/>
    </source>
</evidence>
<feature type="compositionally biased region" description="Low complexity" evidence="1">
    <location>
        <begin position="344"/>
        <end position="354"/>
    </location>
</feature>